<evidence type="ECO:0000259" key="1">
    <source>
        <dbReference type="PROSITE" id="PS50280"/>
    </source>
</evidence>
<organism evidence="2">
    <name type="scientific">viral metagenome</name>
    <dbReference type="NCBI Taxonomy" id="1070528"/>
    <lineage>
        <taxon>unclassified sequences</taxon>
        <taxon>metagenomes</taxon>
        <taxon>organismal metagenomes</taxon>
    </lineage>
</organism>
<dbReference type="EMBL" id="MN740620">
    <property type="protein sequence ID" value="QHU36001.1"/>
    <property type="molecule type" value="Genomic_DNA"/>
</dbReference>
<name>A0A6C0M1U9_9ZZZZ</name>
<feature type="domain" description="SET" evidence="1">
    <location>
        <begin position="10"/>
        <end position="124"/>
    </location>
</feature>
<proteinExistence type="predicted"/>
<dbReference type="Gene3D" id="2.170.270.10">
    <property type="entry name" value="SET domain"/>
    <property type="match status" value="1"/>
</dbReference>
<dbReference type="SMART" id="SM00317">
    <property type="entry name" value="SET"/>
    <property type="match status" value="1"/>
</dbReference>
<accession>A0A6C0M1U9</accession>
<dbReference type="SUPFAM" id="SSF82199">
    <property type="entry name" value="SET domain"/>
    <property type="match status" value="1"/>
</dbReference>
<dbReference type="AlphaFoldDB" id="A0A6C0M1U9"/>
<reference evidence="2" key="1">
    <citation type="journal article" date="2020" name="Nature">
        <title>Giant virus diversity and host interactions through global metagenomics.</title>
        <authorList>
            <person name="Schulz F."/>
            <person name="Roux S."/>
            <person name="Paez-Espino D."/>
            <person name="Jungbluth S."/>
            <person name="Walsh D.A."/>
            <person name="Denef V.J."/>
            <person name="McMahon K.D."/>
            <person name="Konstantinidis K.T."/>
            <person name="Eloe-Fadrosh E.A."/>
            <person name="Kyrpides N.C."/>
            <person name="Woyke T."/>
        </authorList>
    </citation>
    <scope>NUCLEOTIDE SEQUENCE</scope>
    <source>
        <strain evidence="2">GVMAG-S-1035085-51</strain>
    </source>
</reference>
<sequence length="131" mass="15601">MEDYYNNTQWKLKVKNSNIKKAGKGVFAKEDIPKESLIGLYEGEITKDSNKLSLYSFEISPRYFIDAKDFPRCIIAMINDARNSTFEYNCEFRMDDHKNIKKRKIYLYTIKDIIKGTELFANYGDDYWKYL</sequence>
<dbReference type="InterPro" id="IPR046341">
    <property type="entry name" value="SET_dom_sf"/>
</dbReference>
<dbReference type="Pfam" id="PF00856">
    <property type="entry name" value="SET"/>
    <property type="match status" value="1"/>
</dbReference>
<evidence type="ECO:0000313" key="2">
    <source>
        <dbReference type="EMBL" id="QHU36001.1"/>
    </source>
</evidence>
<protein>
    <recommendedName>
        <fullName evidence="1">SET domain-containing protein</fullName>
    </recommendedName>
</protein>
<dbReference type="InterPro" id="IPR001214">
    <property type="entry name" value="SET_dom"/>
</dbReference>
<dbReference type="PROSITE" id="PS50280">
    <property type="entry name" value="SET"/>
    <property type="match status" value="1"/>
</dbReference>